<gene>
    <name evidence="1" type="ORF">AhSzq1_82</name>
</gene>
<dbReference type="Proteomes" id="UP000244741">
    <property type="component" value="Segment"/>
</dbReference>
<keyword evidence="2" id="KW-1185">Reference proteome</keyword>
<organism evidence="1 2">
    <name type="scientific">Aeromonas phage AhSzq-1</name>
    <dbReference type="NCBI Taxonomy" id="2138298"/>
    <lineage>
        <taxon>Viruses</taxon>
        <taxon>Duplodnaviria</taxon>
        <taxon>Heunggongvirae</taxon>
        <taxon>Uroviricota</taxon>
        <taxon>Caudoviricetes</taxon>
        <taxon>Demerecviridae</taxon>
        <taxon>Shenzhenvirus</taxon>
        <taxon>Shenzhenvirus AhSzq1</taxon>
    </lineage>
</organism>
<accession>A0A2R4ALR6</accession>
<name>A0A2R4ALR6_9CAUD</name>
<reference evidence="1 2" key="1">
    <citation type="submission" date="2017-12" db="EMBL/GenBank/DDBJ databases">
        <title>Genomic characterization of T5-related Aeromonas hydrophila phages AhSzq-1 and AhSzw-1 and proposal to be two new species.</title>
        <authorList>
            <person name="Chen L."/>
            <person name="Yuan S."/>
            <person name="Ma Y."/>
        </authorList>
    </citation>
    <scope>NUCLEOTIDE SEQUENCE [LARGE SCALE GENOMIC DNA]</scope>
    <source>
        <strain evidence="1">Seawater</strain>
    </source>
</reference>
<sequence length="975" mass="110082">MFSILAPRLVRRYIRTSDNSMREEYVPLTHTPSFTKSITSTFKLEDGMPVPFLLKAESGDLRKKFYYEVVQEANPDSIKSAVKFLRKSQNNPNLLMVVGKKKVGQDTLVPRTKVAFDSHNAPFKLIAFDIDSWVDMSAPNPIDLPEVGKYIVGLLHQEFPEFFPETMGHIVLASSSAGISSGIRAHFYFVNEHELTGGQIRFLIDQINQKLQGFLDNTTYSPARILITAPPTLEGLADPFHNTDRLYYTFGCSATIPKALESAIEATEYEELNKHHLEIMAKLDGIPVLANPEIDKAVAQLPANLQRKCNDIMTGKVSDNMYIKTVHTLYFDALQEGLDIKDFERNILTPILRSYSKRHGSTKKVKDYLHNGFRFAMARSIADVARSVSFPKENKWKHQIHDCEPSPMGKLVLPDSFPERGKLSFLKASLGMGKTYSVRELQKRGKLGSILAVTNRVTLVESIASAMDLDVYTKLGFEINKNGIATTIHSLHKVAERFTGIPGTKTLFIDESDSTIQELLDSAIIDSERRDRILNALYLLMIQCDYVILADGDTSSETVEAYSALVGHTKPTITYQSEVPTHLDAKVYEHKTEPDIVGHMLTNASSGLPMRILVVTDYGPKQIDELSYGIQQHCIANGVRVPTIVEIHAESRDDEDVRMIMDAAVPTKALKELCVDICITSPSMTSGVDFQKYFTHVYCITSSGLNSPAIRIQAICRERHPIYVHYWTSGDANGGVSTPAKCLSSFDKGMVGDLQTIFFLRKMREHNKYQFYVRYNMLKKTSKVTILPPCEENLLEYKALAMYSEEHLNLYATKIYMSKNIPNTRRINNAQMIYKAVQHFSGVEDITVDMIIDFLEDNTLKKAEKAYRFMMIPGLWDELCQIMDAQLEAGWKKAKFIDLCLVNLPKLFRAGVHYNNKIPTLLFSMLGIPLDAKHWVWEPANALLNVEKYCSFNSLPLPSALKEESPVDYSEMLEL</sequence>
<protein>
    <submittedName>
        <fullName evidence="1">Putative replication origin binding protein</fullName>
    </submittedName>
</protein>
<evidence type="ECO:0000313" key="2">
    <source>
        <dbReference type="Proteomes" id="UP000244741"/>
    </source>
</evidence>
<proteinExistence type="predicted"/>
<dbReference type="EMBL" id="MG676224">
    <property type="protein sequence ID" value="AVR75975.1"/>
    <property type="molecule type" value="Genomic_DNA"/>
</dbReference>
<evidence type="ECO:0000313" key="1">
    <source>
        <dbReference type="EMBL" id="AVR75975.1"/>
    </source>
</evidence>